<dbReference type="Pfam" id="PF17784">
    <property type="entry name" value="Sulfotransfer_4"/>
    <property type="match status" value="1"/>
</dbReference>
<sequence length="264" mass="30787">MSRWLTPQSLPNDPTSGGPKVFAAGLWRCATSSLQIAFEEILTPPLRPSMHGVYVLTSVPRLKLCVRACRETSKPKRQALLRQIFTGYNASSDYPGMAFADDLIEMYPDMKIVLNKRKTAEAWAKSANDTLHIFSTWRYAICCWMIPTCYWHWRVYREYANLARRRFGKDIDTWSPEYYDVHNEWVREVARKHGREVLEWEPTMGWESLCTFLGVEVPEVKFPRVNDTQEINSLRGYIFRSGLATWVVLFVGLGCLWYGVRRWV</sequence>
<evidence type="ECO:0000313" key="2">
    <source>
        <dbReference type="EMBL" id="KAH7112940.1"/>
    </source>
</evidence>
<dbReference type="AlphaFoldDB" id="A0A9P9IAY8"/>
<evidence type="ECO:0000256" key="1">
    <source>
        <dbReference type="SAM" id="Phobius"/>
    </source>
</evidence>
<accession>A0A9P9IAY8</accession>
<gene>
    <name evidence="2" type="ORF">B0J11DRAFT_542327</name>
</gene>
<comment type="caution">
    <text evidence="2">The sequence shown here is derived from an EMBL/GenBank/DDBJ whole genome shotgun (WGS) entry which is preliminary data.</text>
</comment>
<dbReference type="InterPro" id="IPR040632">
    <property type="entry name" value="Sulfotransfer_4"/>
</dbReference>
<name>A0A9P9IAY8_9PLEO</name>
<dbReference type="OrthoDB" id="408152at2759"/>
<proteinExistence type="predicted"/>
<dbReference type="InterPro" id="IPR027417">
    <property type="entry name" value="P-loop_NTPase"/>
</dbReference>
<dbReference type="PANTHER" id="PTHR36978:SF4">
    <property type="entry name" value="P-LOOP CONTAINING NUCLEOSIDE TRIPHOSPHATE HYDROLASE PROTEIN"/>
    <property type="match status" value="1"/>
</dbReference>
<reference evidence="2" key="1">
    <citation type="journal article" date="2021" name="Nat. Commun.">
        <title>Genetic determinants of endophytism in the Arabidopsis root mycobiome.</title>
        <authorList>
            <person name="Mesny F."/>
            <person name="Miyauchi S."/>
            <person name="Thiergart T."/>
            <person name="Pickel B."/>
            <person name="Atanasova L."/>
            <person name="Karlsson M."/>
            <person name="Huettel B."/>
            <person name="Barry K.W."/>
            <person name="Haridas S."/>
            <person name="Chen C."/>
            <person name="Bauer D."/>
            <person name="Andreopoulos W."/>
            <person name="Pangilinan J."/>
            <person name="LaButti K."/>
            <person name="Riley R."/>
            <person name="Lipzen A."/>
            <person name="Clum A."/>
            <person name="Drula E."/>
            <person name="Henrissat B."/>
            <person name="Kohler A."/>
            <person name="Grigoriev I.V."/>
            <person name="Martin F.M."/>
            <person name="Hacquard S."/>
        </authorList>
    </citation>
    <scope>NUCLEOTIDE SEQUENCE</scope>
    <source>
        <strain evidence="2">MPI-CAGE-CH-0243</strain>
    </source>
</reference>
<keyword evidence="3" id="KW-1185">Reference proteome</keyword>
<dbReference type="PANTHER" id="PTHR36978">
    <property type="entry name" value="P-LOOP CONTAINING NUCLEOTIDE TRIPHOSPHATE HYDROLASE"/>
    <property type="match status" value="1"/>
</dbReference>
<dbReference type="Proteomes" id="UP000700596">
    <property type="component" value="Unassembled WGS sequence"/>
</dbReference>
<protein>
    <submittedName>
        <fullName evidence="2">Uncharacterized protein</fullName>
    </submittedName>
</protein>
<keyword evidence="1" id="KW-0812">Transmembrane</keyword>
<keyword evidence="1" id="KW-1133">Transmembrane helix</keyword>
<organism evidence="2 3">
    <name type="scientific">Dendryphion nanum</name>
    <dbReference type="NCBI Taxonomy" id="256645"/>
    <lineage>
        <taxon>Eukaryota</taxon>
        <taxon>Fungi</taxon>
        <taxon>Dikarya</taxon>
        <taxon>Ascomycota</taxon>
        <taxon>Pezizomycotina</taxon>
        <taxon>Dothideomycetes</taxon>
        <taxon>Pleosporomycetidae</taxon>
        <taxon>Pleosporales</taxon>
        <taxon>Torulaceae</taxon>
        <taxon>Dendryphion</taxon>
    </lineage>
</organism>
<dbReference type="SUPFAM" id="SSF52540">
    <property type="entry name" value="P-loop containing nucleoside triphosphate hydrolases"/>
    <property type="match status" value="1"/>
</dbReference>
<feature type="transmembrane region" description="Helical" evidence="1">
    <location>
        <begin position="237"/>
        <end position="260"/>
    </location>
</feature>
<dbReference type="EMBL" id="JAGMWT010000020">
    <property type="protein sequence ID" value="KAH7112940.1"/>
    <property type="molecule type" value="Genomic_DNA"/>
</dbReference>
<evidence type="ECO:0000313" key="3">
    <source>
        <dbReference type="Proteomes" id="UP000700596"/>
    </source>
</evidence>
<dbReference type="Gene3D" id="3.40.50.300">
    <property type="entry name" value="P-loop containing nucleotide triphosphate hydrolases"/>
    <property type="match status" value="1"/>
</dbReference>
<keyword evidence="1" id="KW-0472">Membrane</keyword>